<reference evidence="1 2" key="1">
    <citation type="submission" date="2017-09" db="EMBL/GenBank/DDBJ databases">
        <title>Large-scale bioinformatics analysis of Bacillus genomes uncovers conserved roles of natural products in bacterial physiology.</title>
        <authorList>
            <consortium name="Agbiome Team Llc"/>
            <person name="Bleich R.M."/>
            <person name="Grubbs K.J."/>
            <person name="Santa Maria K.C."/>
            <person name="Allen S.E."/>
            <person name="Farag S."/>
            <person name="Shank E.A."/>
            <person name="Bowers A."/>
        </authorList>
    </citation>
    <scope>NUCLEOTIDE SEQUENCE [LARGE SCALE GENOMIC DNA]</scope>
    <source>
        <strain evidence="1 2">AFS092012</strain>
    </source>
</reference>
<accession>A0AA91VDK5</accession>
<dbReference type="EMBL" id="NVOR01000019">
    <property type="protein sequence ID" value="PED83297.1"/>
    <property type="molecule type" value="Genomic_DNA"/>
</dbReference>
<evidence type="ECO:0000313" key="1">
    <source>
        <dbReference type="EMBL" id="PED83297.1"/>
    </source>
</evidence>
<dbReference type="AlphaFoldDB" id="A0AA91VDK5"/>
<name>A0AA91VDK5_9BACI</name>
<feature type="non-terminal residue" evidence="1">
    <location>
        <position position="1"/>
    </location>
</feature>
<proteinExistence type="predicted"/>
<gene>
    <name evidence="1" type="ORF">CON65_07210</name>
</gene>
<dbReference type="Proteomes" id="UP000221020">
    <property type="component" value="Unassembled WGS sequence"/>
</dbReference>
<dbReference type="RefSeq" id="WP_230322448.1">
    <property type="nucleotide sequence ID" value="NZ_NVOR01000019.1"/>
</dbReference>
<protein>
    <submittedName>
        <fullName evidence="1">Uncharacterized protein</fullName>
    </submittedName>
</protein>
<sequence length="63" mass="7784">EVKAERATELRLLFILHSRDLDAEKLKWIYIVIFYHGKIRILRKISEVLRFRKRRCDDYSISY</sequence>
<organism evidence="1 2">
    <name type="scientific">Bacillus pseudomycoides</name>
    <dbReference type="NCBI Taxonomy" id="64104"/>
    <lineage>
        <taxon>Bacteria</taxon>
        <taxon>Bacillati</taxon>
        <taxon>Bacillota</taxon>
        <taxon>Bacilli</taxon>
        <taxon>Bacillales</taxon>
        <taxon>Bacillaceae</taxon>
        <taxon>Bacillus</taxon>
        <taxon>Bacillus cereus group</taxon>
    </lineage>
</organism>
<comment type="caution">
    <text evidence="1">The sequence shown here is derived from an EMBL/GenBank/DDBJ whole genome shotgun (WGS) entry which is preliminary data.</text>
</comment>
<evidence type="ECO:0000313" key="2">
    <source>
        <dbReference type="Proteomes" id="UP000221020"/>
    </source>
</evidence>